<proteinExistence type="predicted"/>
<dbReference type="EMBL" id="CMVM020000525">
    <property type="status" value="NOT_ANNOTATED_CDS"/>
    <property type="molecule type" value="Genomic_DNA"/>
</dbReference>
<dbReference type="AlphaFoldDB" id="A0A8R1TMM3"/>
<reference evidence="2" key="1">
    <citation type="submission" date="2013-10" db="EMBL/GenBank/DDBJ databases">
        <title>Genome sequencing of Onchocerca volvulus.</title>
        <authorList>
            <person name="Cotton J."/>
            <person name="Tsai J."/>
            <person name="Stanley E."/>
            <person name="Tracey A."/>
            <person name="Holroyd N."/>
            <person name="Lustigman S."/>
            <person name="Berriman M."/>
        </authorList>
    </citation>
    <scope>NUCLEOTIDE SEQUENCE</scope>
</reference>
<keyword evidence="2" id="KW-1185">Reference proteome</keyword>
<accession>A0A8R1TMM3</accession>
<protein>
    <submittedName>
        <fullName evidence="1">Uncharacterized protein</fullName>
    </submittedName>
</protein>
<sequence>MSTTSSIVYGKFTILGSSPFYSLPLLSLWSDDQYFIVAGYSQSFPVLPPIAALYFPSSHCPITQLNYQPSVRRQTILPLNRPTCMESASEAWYSLLEDLI</sequence>
<evidence type="ECO:0000313" key="1">
    <source>
        <dbReference type="EnsemblMetazoa" id="OVOC12563.1"/>
    </source>
</evidence>
<dbReference type="EnsemblMetazoa" id="OVOC12563.1">
    <property type="protein sequence ID" value="OVOC12563.1"/>
    <property type="gene ID" value="WBGene00249372"/>
</dbReference>
<reference evidence="1" key="2">
    <citation type="submission" date="2022-06" db="UniProtKB">
        <authorList>
            <consortium name="EnsemblMetazoa"/>
        </authorList>
    </citation>
    <scope>IDENTIFICATION</scope>
</reference>
<organism evidence="1 2">
    <name type="scientific">Onchocerca volvulus</name>
    <dbReference type="NCBI Taxonomy" id="6282"/>
    <lineage>
        <taxon>Eukaryota</taxon>
        <taxon>Metazoa</taxon>
        <taxon>Ecdysozoa</taxon>
        <taxon>Nematoda</taxon>
        <taxon>Chromadorea</taxon>
        <taxon>Rhabditida</taxon>
        <taxon>Spirurina</taxon>
        <taxon>Spiruromorpha</taxon>
        <taxon>Filarioidea</taxon>
        <taxon>Onchocercidae</taxon>
        <taxon>Onchocerca</taxon>
    </lineage>
</organism>
<dbReference type="Proteomes" id="UP000024404">
    <property type="component" value="Unassembled WGS sequence"/>
</dbReference>
<evidence type="ECO:0000313" key="2">
    <source>
        <dbReference type="Proteomes" id="UP000024404"/>
    </source>
</evidence>
<name>A0A8R1TMM3_ONCVO</name>